<gene>
    <name evidence="2" type="ORF">PPL_00106</name>
</gene>
<dbReference type="OMA" id="TTHNDIS"/>
<keyword evidence="3" id="KW-1185">Reference proteome</keyword>
<evidence type="ECO:0000256" key="1">
    <source>
        <dbReference type="SAM" id="Phobius"/>
    </source>
</evidence>
<dbReference type="EMBL" id="ADBJ01000002">
    <property type="protein sequence ID" value="EFA86316.1"/>
    <property type="molecule type" value="Genomic_DNA"/>
</dbReference>
<keyword evidence="1" id="KW-0812">Transmembrane</keyword>
<dbReference type="RefSeq" id="XP_020438421.1">
    <property type="nucleotide sequence ID" value="XM_020571147.1"/>
</dbReference>
<dbReference type="GeneID" id="31355640"/>
<comment type="caution">
    <text evidence="2">The sequence shown here is derived from an EMBL/GenBank/DDBJ whole genome shotgun (WGS) entry which is preliminary data.</text>
</comment>
<keyword evidence="1" id="KW-1133">Transmembrane helix</keyword>
<organism evidence="2 3">
    <name type="scientific">Heterostelium pallidum (strain ATCC 26659 / Pp 5 / PN500)</name>
    <name type="common">Cellular slime mold</name>
    <name type="synonym">Polysphondylium pallidum</name>
    <dbReference type="NCBI Taxonomy" id="670386"/>
    <lineage>
        <taxon>Eukaryota</taxon>
        <taxon>Amoebozoa</taxon>
        <taxon>Evosea</taxon>
        <taxon>Eumycetozoa</taxon>
        <taxon>Dictyostelia</taxon>
        <taxon>Acytosteliales</taxon>
        <taxon>Acytosteliaceae</taxon>
        <taxon>Heterostelium</taxon>
    </lineage>
</organism>
<dbReference type="Proteomes" id="UP000001396">
    <property type="component" value="Unassembled WGS sequence"/>
</dbReference>
<dbReference type="InParanoid" id="D3AVJ3"/>
<accession>D3AVJ3</accession>
<feature type="transmembrane region" description="Helical" evidence="1">
    <location>
        <begin position="12"/>
        <end position="32"/>
    </location>
</feature>
<dbReference type="InterPro" id="IPR010530">
    <property type="entry name" value="B12D"/>
</dbReference>
<dbReference type="FunCoup" id="D3AVJ3">
    <property type="interactions" value="421"/>
</dbReference>
<evidence type="ECO:0000313" key="3">
    <source>
        <dbReference type="Proteomes" id="UP000001396"/>
    </source>
</evidence>
<evidence type="ECO:0000313" key="2">
    <source>
        <dbReference type="EMBL" id="EFA86316.1"/>
    </source>
</evidence>
<proteinExistence type="predicted"/>
<dbReference type="AlphaFoldDB" id="D3AVJ3"/>
<sequence>MAPRFDASLVPLYVILGTAAAFTVGFGVRTMSTHNDLSLTRKTQMLFMNNDAPKLIAPNTSAGFYHKIHSGSYLKDVVNVCKSRIKLNII</sequence>
<dbReference type="Pfam" id="PF06522">
    <property type="entry name" value="B12D"/>
    <property type="match status" value="1"/>
</dbReference>
<protein>
    <submittedName>
        <fullName evidence="2">Uncharacterized protein</fullName>
    </submittedName>
</protein>
<name>D3AVJ3_HETP5</name>
<reference evidence="2 3" key="1">
    <citation type="journal article" date="2011" name="Genome Res.">
        <title>Phylogeny-wide analysis of social amoeba genomes highlights ancient origins for complex intercellular communication.</title>
        <authorList>
            <person name="Heidel A.J."/>
            <person name="Lawal H.M."/>
            <person name="Felder M."/>
            <person name="Schilde C."/>
            <person name="Helps N.R."/>
            <person name="Tunggal B."/>
            <person name="Rivero F."/>
            <person name="John U."/>
            <person name="Schleicher M."/>
            <person name="Eichinger L."/>
            <person name="Platzer M."/>
            <person name="Noegel A.A."/>
            <person name="Schaap P."/>
            <person name="Gloeckner G."/>
        </authorList>
    </citation>
    <scope>NUCLEOTIDE SEQUENCE [LARGE SCALE GENOMIC DNA]</scope>
    <source>
        <strain evidence="3">ATCC 26659 / Pp 5 / PN500</strain>
    </source>
</reference>
<keyword evidence="1" id="KW-0472">Membrane</keyword>